<evidence type="ECO:0000313" key="2">
    <source>
        <dbReference type="Proteomes" id="UP000007797"/>
    </source>
</evidence>
<gene>
    <name evidence="1" type="ORF">DFA_07576</name>
</gene>
<evidence type="ECO:0008006" key="3">
    <source>
        <dbReference type="Google" id="ProtNLM"/>
    </source>
</evidence>
<protein>
    <recommendedName>
        <fullName evidence="3">DUF38 domain-containing protein</fullName>
    </recommendedName>
</protein>
<dbReference type="RefSeq" id="XP_004367435.1">
    <property type="nucleotide sequence ID" value="XM_004367378.1"/>
</dbReference>
<dbReference type="KEGG" id="dfa:DFA_07576"/>
<keyword evidence="2" id="KW-1185">Reference proteome</keyword>
<dbReference type="AlphaFoldDB" id="F4PWT8"/>
<dbReference type="Proteomes" id="UP000007797">
    <property type="component" value="Unassembled WGS sequence"/>
</dbReference>
<accession>F4PWT8</accession>
<dbReference type="GeneID" id="14872015"/>
<name>F4PWT8_CACFS</name>
<organism evidence="1 2">
    <name type="scientific">Cavenderia fasciculata</name>
    <name type="common">Slime mold</name>
    <name type="synonym">Dictyostelium fasciculatum</name>
    <dbReference type="NCBI Taxonomy" id="261658"/>
    <lineage>
        <taxon>Eukaryota</taxon>
        <taxon>Amoebozoa</taxon>
        <taxon>Evosea</taxon>
        <taxon>Eumycetozoa</taxon>
        <taxon>Dictyostelia</taxon>
        <taxon>Acytosteliales</taxon>
        <taxon>Cavenderiaceae</taxon>
        <taxon>Cavenderia</taxon>
    </lineage>
</organism>
<proteinExistence type="predicted"/>
<reference evidence="2" key="1">
    <citation type="journal article" date="2011" name="Genome Res.">
        <title>Phylogeny-wide analysis of social amoeba genomes highlights ancient origins for complex intercellular communication.</title>
        <authorList>
            <person name="Heidel A.J."/>
            <person name="Lawal H.M."/>
            <person name="Felder M."/>
            <person name="Schilde C."/>
            <person name="Helps N.R."/>
            <person name="Tunggal B."/>
            <person name="Rivero F."/>
            <person name="John U."/>
            <person name="Schleicher M."/>
            <person name="Eichinger L."/>
            <person name="Platzer M."/>
            <person name="Noegel A.A."/>
            <person name="Schaap P."/>
            <person name="Gloeckner G."/>
        </authorList>
    </citation>
    <scope>NUCLEOTIDE SEQUENCE [LARGE SCALE GENOMIC DNA]</scope>
    <source>
        <strain evidence="2">SH3</strain>
    </source>
</reference>
<dbReference type="EMBL" id="GL883013">
    <property type="protein sequence ID" value="EGG20452.1"/>
    <property type="molecule type" value="Genomic_DNA"/>
</dbReference>
<evidence type="ECO:0000313" key="1">
    <source>
        <dbReference type="EMBL" id="EGG20452.1"/>
    </source>
</evidence>
<sequence>MTCKRLFSFISKNLIKNAHCLLQVSEIDVQLQHQHFSNQYCLLGKSIETFTIDLPNHFVENTWEFLQADHYSKIQSLKFESKWQYSKLPSPTKLFLGLVGFEYLTCLNLSNLELDTDSGIAIDDLKNIPLQKLYYNFKDNQFLFKAHRDGGDKDDPNEWPLTKSLEAVSINSFDVIPMLDRLPKLRHLRIIVGGRYHYLDVAELQSTNLPPCVTKLSFTDSTIYSRPFISHQNNFQFIGTFYTSTQDNGIVHYKWVYIRKNN</sequence>